<gene>
    <name evidence="1" type="ORF">HDF12_002243</name>
</gene>
<proteinExistence type="predicted"/>
<comment type="caution">
    <text evidence="1">The sequence shown here is derived from an EMBL/GenBank/DDBJ whole genome shotgun (WGS) entry which is preliminary data.</text>
</comment>
<protein>
    <submittedName>
        <fullName evidence="1">Uncharacterized protein</fullName>
    </submittedName>
</protein>
<accession>A0A7Y9NN78</accession>
<dbReference type="AlphaFoldDB" id="A0A7Y9NN78"/>
<organism evidence="1 2">
    <name type="scientific">Tunturiibacter lichenicola</name>
    <dbReference type="NCBI Taxonomy" id="2051959"/>
    <lineage>
        <taxon>Bacteria</taxon>
        <taxon>Pseudomonadati</taxon>
        <taxon>Acidobacteriota</taxon>
        <taxon>Terriglobia</taxon>
        <taxon>Terriglobales</taxon>
        <taxon>Acidobacteriaceae</taxon>
        <taxon>Tunturiibacter</taxon>
    </lineage>
</organism>
<name>A0A7Y9NN78_9BACT</name>
<reference evidence="1 2" key="1">
    <citation type="submission" date="2020-07" db="EMBL/GenBank/DDBJ databases">
        <title>Genomic Encyclopedia of Type Strains, Phase IV (KMG-V): Genome sequencing to study the core and pangenomes of soil and plant-associated prokaryotes.</title>
        <authorList>
            <person name="Whitman W."/>
        </authorList>
    </citation>
    <scope>NUCLEOTIDE SEQUENCE [LARGE SCALE GENOMIC DNA]</scope>
    <source>
        <strain evidence="1 2">M8UP30</strain>
    </source>
</reference>
<evidence type="ECO:0000313" key="2">
    <source>
        <dbReference type="Proteomes" id="UP000534186"/>
    </source>
</evidence>
<sequence length="42" mass="4662">MRCISVISSHEGDPVCQVPKHPNSLTLKEIHVAHEFLSASYT</sequence>
<dbReference type="EMBL" id="JACCCV010000001">
    <property type="protein sequence ID" value="NYF51878.1"/>
    <property type="molecule type" value="Genomic_DNA"/>
</dbReference>
<evidence type="ECO:0000313" key="1">
    <source>
        <dbReference type="EMBL" id="NYF51878.1"/>
    </source>
</evidence>
<dbReference type="Proteomes" id="UP000534186">
    <property type="component" value="Unassembled WGS sequence"/>
</dbReference>